<dbReference type="CDD" id="cd03808">
    <property type="entry name" value="GT4_CapM-like"/>
    <property type="match status" value="1"/>
</dbReference>
<reference evidence="4 5" key="1">
    <citation type="submission" date="2018-12" db="EMBL/GenBank/DDBJ databases">
        <authorList>
            <person name="Sun L."/>
            <person name="Chen Z."/>
        </authorList>
    </citation>
    <scope>NUCLEOTIDE SEQUENCE [LARGE SCALE GENOMIC DNA]</scope>
    <source>
        <strain evidence="4 5">DSM 15890</strain>
    </source>
</reference>
<accession>A0A3S1JXX8</accession>
<dbReference type="Proteomes" id="UP000279446">
    <property type="component" value="Unassembled WGS sequence"/>
</dbReference>
<evidence type="ECO:0000256" key="1">
    <source>
        <dbReference type="SAM" id="MobiDB-lite"/>
    </source>
</evidence>
<dbReference type="Gene3D" id="3.40.50.2000">
    <property type="entry name" value="Glycogen Phosphorylase B"/>
    <property type="match status" value="2"/>
</dbReference>
<feature type="domain" description="Glycosyl transferase family 1" evidence="2">
    <location>
        <begin position="241"/>
        <end position="399"/>
    </location>
</feature>
<evidence type="ECO:0000259" key="2">
    <source>
        <dbReference type="Pfam" id="PF00534"/>
    </source>
</evidence>
<evidence type="ECO:0000313" key="5">
    <source>
        <dbReference type="Proteomes" id="UP000279446"/>
    </source>
</evidence>
<evidence type="ECO:0000259" key="3">
    <source>
        <dbReference type="Pfam" id="PF13579"/>
    </source>
</evidence>
<organism evidence="4 5">
    <name type="scientific">Paenibacillus anaericanus</name>
    <dbReference type="NCBI Taxonomy" id="170367"/>
    <lineage>
        <taxon>Bacteria</taxon>
        <taxon>Bacillati</taxon>
        <taxon>Bacillota</taxon>
        <taxon>Bacilli</taxon>
        <taxon>Bacillales</taxon>
        <taxon>Paenibacillaceae</taxon>
        <taxon>Paenibacillus</taxon>
    </lineage>
</organism>
<gene>
    <name evidence="4" type="ORF">EJP82_26140</name>
</gene>
<feature type="region of interest" description="Disordered" evidence="1">
    <location>
        <begin position="1"/>
        <end position="21"/>
    </location>
</feature>
<evidence type="ECO:0000313" key="4">
    <source>
        <dbReference type="EMBL" id="RUT39416.1"/>
    </source>
</evidence>
<dbReference type="SUPFAM" id="SSF53756">
    <property type="entry name" value="UDP-Glycosyltransferase/glycogen phosphorylase"/>
    <property type="match status" value="1"/>
</dbReference>
<feature type="domain" description="Glycosyltransferase subfamily 4-like N-terminal" evidence="3">
    <location>
        <begin position="64"/>
        <end position="198"/>
    </location>
</feature>
<keyword evidence="5" id="KW-1185">Reference proteome</keyword>
<dbReference type="Pfam" id="PF00534">
    <property type="entry name" value="Glycos_transf_1"/>
    <property type="match status" value="1"/>
</dbReference>
<protein>
    <submittedName>
        <fullName evidence="4">Glycosyltransferase family 1 protein</fullName>
    </submittedName>
</protein>
<dbReference type="InterPro" id="IPR028098">
    <property type="entry name" value="Glyco_trans_4-like_N"/>
</dbReference>
<dbReference type="InterPro" id="IPR001296">
    <property type="entry name" value="Glyco_trans_1"/>
</dbReference>
<proteinExistence type="predicted"/>
<dbReference type="Pfam" id="PF13579">
    <property type="entry name" value="Glyco_trans_4_4"/>
    <property type="match status" value="1"/>
</dbReference>
<comment type="caution">
    <text evidence="4">The sequence shown here is derived from an EMBL/GenBank/DDBJ whole genome shotgun (WGS) entry which is preliminary data.</text>
</comment>
<sequence length="442" mass="49175">MNDQQGEGDDSKPKKTEKRSKLSKLSKQSLVSIPSEIIEPVKVAFVASIYGHFVNFHLPYMDLLQQKGCEVHAYAQPGEARQRLEQSGIVCHDVPIQRSPLQVQNCKALGILTESFRKEGFRFIHVHTPVASILGRIAARRAHVPYTLYTAHGFHFFKGAPLLNWMLYYPFERLMARFTDVLITINNEDFERALKFPVRNKATYVCGVGIDLKVYGNHEEFHVSNEEKRARRCQLFDLPESDEEESTFVVLCVAELNANKNQKQLIEALGQLGEGASNIHLVLAGVGPSETSLEELSNRLGVADRVHILGYRRDIPDLLRECDAAALVSYREGLPRAVMEAMAAGKPVIGTNIRGIRDLIDHESTGILVPVNDVPATAKALLQLRDDSALATAMGEANKVRIVRYGLPAVLRDMDLIYTEALNEQGDKVDSTEMLTAISGDS</sequence>
<dbReference type="AlphaFoldDB" id="A0A3S1JXX8"/>
<dbReference type="GO" id="GO:0016757">
    <property type="term" value="F:glycosyltransferase activity"/>
    <property type="evidence" value="ECO:0007669"/>
    <property type="project" value="InterPro"/>
</dbReference>
<dbReference type="PANTHER" id="PTHR12526">
    <property type="entry name" value="GLYCOSYLTRANSFERASE"/>
    <property type="match status" value="1"/>
</dbReference>
<dbReference type="EMBL" id="RZNY01000045">
    <property type="protein sequence ID" value="RUT39416.1"/>
    <property type="molecule type" value="Genomic_DNA"/>
</dbReference>
<name>A0A3S1JXX8_9BACL</name>
<keyword evidence="4" id="KW-0808">Transferase</keyword>
<dbReference type="PANTHER" id="PTHR12526:SF630">
    <property type="entry name" value="GLYCOSYLTRANSFERASE"/>
    <property type="match status" value="1"/>
</dbReference>